<evidence type="ECO:0000256" key="1">
    <source>
        <dbReference type="SAM" id="MobiDB-lite"/>
    </source>
</evidence>
<protein>
    <submittedName>
        <fullName evidence="2">Uncharacterized protein</fullName>
    </submittedName>
</protein>
<accession>E4XKW9</accession>
<feature type="region of interest" description="Disordered" evidence="1">
    <location>
        <begin position="82"/>
        <end position="139"/>
    </location>
</feature>
<dbReference type="InParanoid" id="E4XKW9"/>
<dbReference type="Proteomes" id="UP000001307">
    <property type="component" value="Unassembled WGS sequence"/>
</dbReference>
<sequence>MIENCAPYQWTQWSQCANKCSGRRSRIALSHETETIQYEWCHKLNSCQTMDCNENWQGWSAWQVTDVGGIQARARTNECNDNDFDYRNTDPVNSLIDSTKTTPAPTQQTISARPRMPVFNPDSTETPSWDDLGLSWGSP</sequence>
<evidence type="ECO:0000313" key="3">
    <source>
        <dbReference type="Proteomes" id="UP000001307"/>
    </source>
</evidence>
<gene>
    <name evidence="2" type="ORF">GSOID_T00014338001</name>
</gene>
<name>E4XKW9_OIKDI</name>
<proteinExistence type="predicted"/>
<organism evidence="2">
    <name type="scientific">Oikopleura dioica</name>
    <name type="common">Tunicate</name>
    <dbReference type="NCBI Taxonomy" id="34765"/>
    <lineage>
        <taxon>Eukaryota</taxon>
        <taxon>Metazoa</taxon>
        <taxon>Chordata</taxon>
        <taxon>Tunicata</taxon>
        <taxon>Appendicularia</taxon>
        <taxon>Copelata</taxon>
        <taxon>Oikopleuridae</taxon>
        <taxon>Oikopleura</taxon>
    </lineage>
</organism>
<evidence type="ECO:0000313" key="2">
    <source>
        <dbReference type="EMBL" id="CBY25036.1"/>
    </source>
</evidence>
<dbReference type="EMBL" id="FN653066">
    <property type="protein sequence ID" value="CBY25036.1"/>
    <property type="molecule type" value="Genomic_DNA"/>
</dbReference>
<reference evidence="2" key="1">
    <citation type="journal article" date="2010" name="Science">
        <title>Plasticity of animal genome architecture unmasked by rapid evolution of a pelagic tunicate.</title>
        <authorList>
            <person name="Denoeud F."/>
            <person name="Henriet S."/>
            <person name="Mungpakdee S."/>
            <person name="Aury J.M."/>
            <person name="Da Silva C."/>
            <person name="Brinkmann H."/>
            <person name="Mikhaleva J."/>
            <person name="Olsen L.C."/>
            <person name="Jubin C."/>
            <person name="Canestro C."/>
            <person name="Bouquet J.M."/>
            <person name="Danks G."/>
            <person name="Poulain J."/>
            <person name="Campsteijn C."/>
            <person name="Adamski M."/>
            <person name="Cross I."/>
            <person name="Yadetie F."/>
            <person name="Muffato M."/>
            <person name="Louis A."/>
            <person name="Butcher S."/>
            <person name="Tsagkogeorga G."/>
            <person name="Konrad A."/>
            <person name="Singh S."/>
            <person name="Jensen M.F."/>
            <person name="Cong E.H."/>
            <person name="Eikeseth-Otteraa H."/>
            <person name="Noel B."/>
            <person name="Anthouard V."/>
            <person name="Porcel B.M."/>
            <person name="Kachouri-Lafond R."/>
            <person name="Nishino A."/>
            <person name="Ugolini M."/>
            <person name="Chourrout P."/>
            <person name="Nishida H."/>
            <person name="Aasland R."/>
            <person name="Huzurbazar S."/>
            <person name="Westhof E."/>
            <person name="Delsuc F."/>
            <person name="Lehrach H."/>
            <person name="Reinhardt R."/>
            <person name="Weissenbach J."/>
            <person name="Roy S.W."/>
            <person name="Artiguenave F."/>
            <person name="Postlethwait J.H."/>
            <person name="Manak J.R."/>
            <person name="Thompson E.M."/>
            <person name="Jaillon O."/>
            <person name="Du Pasquier L."/>
            <person name="Boudinot P."/>
            <person name="Liberles D.A."/>
            <person name="Volff J.N."/>
            <person name="Philippe H."/>
            <person name="Lenhard B."/>
            <person name="Roest Crollius H."/>
            <person name="Wincker P."/>
            <person name="Chourrout D."/>
        </authorList>
    </citation>
    <scope>NUCLEOTIDE SEQUENCE [LARGE SCALE GENOMIC DNA]</scope>
</reference>
<feature type="compositionally biased region" description="Polar residues" evidence="1">
    <location>
        <begin position="90"/>
        <end position="111"/>
    </location>
</feature>
<dbReference type="AlphaFoldDB" id="E4XKW9"/>
<keyword evidence="3" id="KW-1185">Reference proteome</keyword>